<dbReference type="PANTHER" id="PTHR42724">
    <property type="entry name" value="TETRAACYLDISACCHARIDE 4'-KINASE"/>
    <property type="match status" value="1"/>
</dbReference>
<dbReference type="AlphaFoldDB" id="A0A6N1VIM0"/>
<accession>A0A6N1VIM0</accession>
<keyword evidence="9 13" id="KW-0418">Kinase</keyword>
<dbReference type="EMBL" id="CP054836">
    <property type="protein sequence ID" value="QKV19202.1"/>
    <property type="molecule type" value="Genomic_DNA"/>
</dbReference>
<comment type="catalytic activity">
    <reaction evidence="13">
        <text>a lipid A disaccharide + ATP = a lipid IVA + ADP + H(+)</text>
        <dbReference type="Rhea" id="RHEA:67840"/>
        <dbReference type="ChEBI" id="CHEBI:15378"/>
        <dbReference type="ChEBI" id="CHEBI:30616"/>
        <dbReference type="ChEBI" id="CHEBI:176343"/>
        <dbReference type="ChEBI" id="CHEBI:176425"/>
        <dbReference type="ChEBI" id="CHEBI:456216"/>
        <dbReference type="EC" id="2.7.1.130"/>
    </reaction>
</comment>
<dbReference type="UniPathway" id="UPA00359">
    <property type="reaction ID" value="UER00482"/>
</dbReference>
<gene>
    <name evidence="13" type="primary">lpxK</name>
    <name evidence="14" type="ORF">HTY61_12420</name>
</gene>
<evidence type="ECO:0000313" key="15">
    <source>
        <dbReference type="Proteomes" id="UP000509367"/>
    </source>
</evidence>
<sequence length="348" mass="37827">MAGSEAPPFWFRPRGWQSRLLAPASWAYGAVARYRMDRARPPEVMAPVLCIGNLTVGGSGKTPTAIAVGKAVIEAGYRAGFLTRGYGGSVTGPHRVDLDHDTALTVGDEPLLLARTAPTVVASRRAAGARHLIEMGVDFVIMDDGFQSRSVHYDYALIALDARRGIGNGAVIPAGPLRAPMIDQMRHADALLRIGDGEAGETVIRAAARAAKPIMRAGIVPRPLPALEGRPLLAFSGIGEPEKFFDTLRGMGHWLTMTRAYGDHHVFTEADAEDLLLHADLENLELVTTEKDAARLTYTEGRLGELRRRAHVLAVELAFESPVALQSLIEEVAERYHRRRIRRSGPPL</sequence>
<evidence type="ECO:0000313" key="14">
    <source>
        <dbReference type="EMBL" id="QKV19202.1"/>
    </source>
</evidence>
<evidence type="ECO:0000256" key="7">
    <source>
        <dbReference type="ARBA" id="ARBA00022679"/>
    </source>
</evidence>
<dbReference type="NCBIfam" id="TIGR00682">
    <property type="entry name" value="lpxK"/>
    <property type="match status" value="1"/>
</dbReference>
<dbReference type="GO" id="GO:0005524">
    <property type="term" value="F:ATP binding"/>
    <property type="evidence" value="ECO:0007669"/>
    <property type="project" value="UniProtKB-UniRule"/>
</dbReference>
<comment type="function">
    <text evidence="1 13">Transfers the gamma-phosphate of ATP to the 4'-position of a tetraacyldisaccharide 1-phosphate intermediate (termed DS-1-P) to form tetraacyldisaccharide 1,4'-bis-phosphate (lipid IVA).</text>
</comment>
<dbReference type="EC" id="2.7.1.130" evidence="3 13"/>
<evidence type="ECO:0000256" key="12">
    <source>
        <dbReference type="ARBA" id="ARBA00029757"/>
    </source>
</evidence>
<dbReference type="InterPro" id="IPR003758">
    <property type="entry name" value="LpxK"/>
</dbReference>
<comment type="similarity">
    <text evidence="13">Belongs to the LpxK family.</text>
</comment>
<keyword evidence="15" id="KW-1185">Reference proteome</keyword>
<keyword evidence="11 13" id="KW-0443">Lipid metabolism</keyword>
<dbReference type="GO" id="GO:0009244">
    <property type="term" value="P:lipopolysaccharide core region biosynthetic process"/>
    <property type="evidence" value="ECO:0007669"/>
    <property type="project" value="TreeGrafter"/>
</dbReference>
<dbReference type="Pfam" id="PF02606">
    <property type="entry name" value="LpxK"/>
    <property type="match status" value="1"/>
</dbReference>
<name>A0A6N1VIM0_9HYPH</name>
<evidence type="ECO:0000256" key="11">
    <source>
        <dbReference type="ARBA" id="ARBA00023098"/>
    </source>
</evidence>
<dbReference type="GO" id="GO:0009245">
    <property type="term" value="P:lipid A biosynthetic process"/>
    <property type="evidence" value="ECO:0007669"/>
    <property type="project" value="UniProtKB-UniRule"/>
</dbReference>
<keyword evidence="5 13" id="KW-0444">Lipid biosynthesis</keyword>
<evidence type="ECO:0000256" key="8">
    <source>
        <dbReference type="ARBA" id="ARBA00022741"/>
    </source>
</evidence>
<dbReference type="KEGG" id="orm:HTY61_12420"/>
<keyword evidence="10 13" id="KW-0067">ATP-binding</keyword>
<evidence type="ECO:0000256" key="6">
    <source>
        <dbReference type="ARBA" id="ARBA00022556"/>
    </source>
</evidence>
<evidence type="ECO:0000256" key="1">
    <source>
        <dbReference type="ARBA" id="ARBA00002274"/>
    </source>
</evidence>
<evidence type="ECO:0000256" key="2">
    <source>
        <dbReference type="ARBA" id="ARBA00004870"/>
    </source>
</evidence>
<dbReference type="HAMAP" id="MF_00409">
    <property type="entry name" value="LpxK"/>
    <property type="match status" value="1"/>
</dbReference>
<comment type="pathway">
    <text evidence="2 13">Glycolipid biosynthesis; lipid IV(A) biosynthesis; lipid IV(A) from (3R)-3-hydroxytetradecanoyl-[acyl-carrier-protein] and UDP-N-acetyl-alpha-D-glucosamine: step 6/6.</text>
</comment>
<evidence type="ECO:0000256" key="10">
    <source>
        <dbReference type="ARBA" id="ARBA00022840"/>
    </source>
</evidence>
<feature type="binding site" evidence="13">
    <location>
        <begin position="55"/>
        <end position="62"/>
    </location>
    <ligand>
        <name>ATP</name>
        <dbReference type="ChEBI" id="CHEBI:30616"/>
    </ligand>
</feature>
<dbReference type="GO" id="GO:0009029">
    <property type="term" value="F:lipid-A 4'-kinase activity"/>
    <property type="evidence" value="ECO:0007669"/>
    <property type="project" value="UniProtKB-UniRule"/>
</dbReference>
<dbReference type="SUPFAM" id="SSF52540">
    <property type="entry name" value="P-loop containing nucleoside triphosphate hydrolases"/>
    <property type="match status" value="1"/>
</dbReference>
<reference evidence="14 15" key="1">
    <citation type="submission" date="2020-06" db="EMBL/GenBank/DDBJ databases">
        <title>Oricola thermophila sp. nov. isolated from a tidal sediments.</title>
        <authorList>
            <person name="Kwon K.K."/>
            <person name="Yang S.-H."/>
            <person name="Park M.-J."/>
        </authorList>
    </citation>
    <scope>NUCLEOTIDE SEQUENCE [LARGE SCALE GENOMIC DNA]</scope>
    <source>
        <strain evidence="14 15">MEBiC13590</strain>
    </source>
</reference>
<evidence type="ECO:0000256" key="5">
    <source>
        <dbReference type="ARBA" id="ARBA00022516"/>
    </source>
</evidence>
<dbReference type="Proteomes" id="UP000509367">
    <property type="component" value="Chromosome"/>
</dbReference>
<dbReference type="GO" id="GO:0005886">
    <property type="term" value="C:plasma membrane"/>
    <property type="evidence" value="ECO:0007669"/>
    <property type="project" value="TreeGrafter"/>
</dbReference>
<dbReference type="InterPro" id="IPR027417">
    <property type="entry name" value="P-loop_NTPase"/>
</dbReference>
<keyword evidence="7 13" id="KW-0808">Transferase</keyword>
<evidence type="ECO:0000256" key="13">
    <source>
        <dbReference type="HAMAP-Rule" id="MF_00409"/>
    </source>
</evidence>
<evidence type="ECO:0000256" key="3">
    <source>
        <dbReference type="ARBA" id="ARBA00012071"/>
    </source>
</evidence>
<evidence type="ECO:0000256" key="9">
    <source>
        <dbReference type="ARBA" id="ARBA00022777"/>
    </source>
</evidence>
<keyword evidence="6 13" id="KW-0441">Lipid A biosynthesis</keyword>
<proteinExistence type="inferred from homology"/>
<dbReference type="PANTHER" id="PTHR42724:SF1">
    <property type="entry name" value="TETRAACYLDISACCHARIDE 4'-KINASE, MITOCHONDRIAL-RELATED"/>
    <property type="match status" value="1"/>
</dbReference>
<organism evidence="14 15">
    <name type="scientific">Oricola thermophila</name>
    <dbReference type="NCBI Taxonomy" id="2742145"/>
    <lineage>
        <taxon>Bacteria</taxon>
        <taxon>Pseudomonadati</taxon>
        <taxon>Pseudomonadota</taxon>
        <taxon>Alphaproteobacteria</taxon>
        <taxon>Hyphomicrobiales</taxon>
        <taxon>Ahrensiaceae</taxon>
        <taxon>Oricola</taxon>
    </lineage>
</organism>
<evidence type="ECO:0000256" key="4">
    <source>
        <dbReference type="ARBA" id="ARBA00016436"/>
    </source>
</evidence>
<protein>
    <recommendedName>
        <fullName evidence="4 13">Tetraacyldisaccharide 4'-kinase</fullName>
        <ecNumber evidence="3 13">2.7.1.130</ecNumber>
    </recommendedName>
    <alternativeName>
        <fullName evidence="12 13">Lipid A 4'-kinase</fullName>
    </alternativeName>
</protein>
<keyword evidence="8 13" id="KW-0547">Nucleotide-binding</keyword>
<dbReference type="RefSeq" id="WP_175277094.1">
    <property type="nucleotide sequence ID" value="NZ_CP054836.1"/>
</dbReference>